<accession>A0A834XTU9</accession>
<proteinExistence type="predicted"/>
<name>A0A834XTU9_APHGI</name>
<organism evidence="2 3">
    <name type="scientific">Aphidius gifuensis</name>
    <name type="common">Parasitoid wasp</name>
    <dbReference type="NCBI Taxonomy" id="684658"/>
    <lineage>
        <taxon>Eukaryota</taxon>
        <taxon>Metazoa</taxon>
        <taxon>Ecdysozoa</taxon>
        <taxon>Arthropoda</taxon>
        <taxon>Hexapoda</taxon>
        <taxon>Insecta</taxon>
        <taxon>Pterygota</taxon>
        <taxon>Neoptera</taxon>
        <taxon>Endopterygota</taxon>
        <taxon>Hymenoptera</taxon>
        <taxon>Apocrita</taxon>
        <taxon>Ichneumonoidea</taxon>
        <taxon>Braconidae</taxon>
        <taxon>Aphidiinae</taxon>
        <taxon>Aphidius</taxon>
    </lineage>
</organism>
<dbReference type="EMBL" id="JACMRX010000004">
    <property type="protein sequence ID" value="KAF7991134.1"/>
    <property type="molecule type" value="Genomic_DNA"/>
</dbReference>
<dbReference type="Proteomes" id="UP000639338">
    <property type="component" value="Unassembled WGS sequence"/>
</dbReference>
<protein>
    <submittedName>
        <fullName evidence="2">Uncharacterized protein</fullName>
    </submittedName>
</protein>
<keyword evidence="3" id="KW-1185">Reference proteome</keyword>
<reference evidence="2 3" key="1">
    <citation type="submission" date="2020-08" db="EMBL/GenBank/DDBJ databases">
        <title>Aphidius gifuensis genome sequencing and assembly.</title>
        <authorList>
            <person name="Du Z."/>
        </authorList>
    </citation>
    <scope>NUCLEOTIDE SEQUENCE [LARGE SCALE GENOMIC DNA]</scope>
    <source>
        <strain evidence="2">YNYX2018</strain>
        <tissue evidence="2">Adults</tissue>
    </source>
</reference>
<gene>
    <name evidence="2" type="ORF">HCN44_002696</name>
</gene>
<comment type="caution">
    <text evidence="2">The sequence shown here is derived from an EMBL/GenBank/DDBJ whole genome shotgun (WGS) entry which is preliminary data.</text>
</comment>
<evidence type="ECO:0000256" key="1">
    <source>
        <dbReference type="SAM" id="SignalP"/>
    </source>
</evidence>
<feature type="chain" id="PRO_5032749297" evidence="1">
    <location>
        <begin position="18"/>
        <end position="85"/>
    </location>
</feature>
<sequence>MKAQLLLVLLLAVCAFCQVNYCRPANTKCSNSGQCCSRYCTHKNICSDFLEPQDDPCSIVRCPNECWVVDVMRANLKYERRARCV</sequence>
<feature type="signal peptide" evidence="1">
    <location>
        <begin position="1"/>
        <end position="17"/>
    </location>
</feature>
<evidence type="ECO:0000313" key="3">
    <source>
        <dbReference type="Proteomes" id="UP000639338"/>
    </source>
</evidence>
<keyword evidence="1" id="KW-0732">Signal</keyword>
<dbReference type="AlphaFoldDB" id="A0A834XTU9"/>
<evidence type="ECO:0000313" key="2">
    <source>
        <dbReference type="EMBL" id="KAF7991134.1"/>
    </source>
</evidence>